<protein>
    <submittedName>
        <fullName evidence="2">Uncharacterized protein</fullName>
    </submittedName>
</protein>
<gene>
    <name evidence="2" type="ORF">QCA50_015529</name>
</gene>
<evidence type="ECO:0000313" key="3">
    <source>
        <dbReference type="Proteomes" id="UP001385951"/>
    </source>
</evidence>
<evidence type="ECO:0000256" key="1">
    <source>
        <dbReference type="SAM" id="MobiDB-lite"/>
    </source>
</evidence>
<name>A0AAW0FQ91_9APHY</name>
<organism evidence="2 3">
    <name type="scientific">Cerrena zonata</name>
    <dbReference type="NCBI Taxonomy" id="2478898"/>
    <lineage>
        <taxon>Eukaryota</taxon>
        <taxon>Fungi</taxon>
        <taxon>Dikarya</taxon>
        <taxon>Basidiomycota</taxon>
        <taxon>Agaricomycotina</taxon>
        <taxon>Agaricomycetes</taxon>
        <taxon>Polyporales</taxon>
        <taxon>Cerrenaceae</taxon>
        <taxon>Cerrena</taxon>
    </lineage>
</organism>
<keyword evidence="3" id="KW-1185">Reference proteome</keyword>
<proteinExistence type="predicted"/>
<dbReference type="EMBL" id="JASBNA010000041">
    <property type="protein sequence ID" value="KAK7681437.1"/>
    <property type="molecule type" value="Genomic_DNA"/>
</dbReference>
<comment type="caution">
    <text evidence="2">The sequence shown here is derived from an EMBL/GenBank/DDBJ whole genome shotgun (WGS) entry which is preliminary data.</text>
</comment>
<dbReference type="AlphaFoldDB" id="A0AAW0FQ91"/>
<feature type="region of interest" description="Disordered" evidence="1">
    <location>
        <begin position="350"/>
        <end position="373"/>
    </location>
</feature>
<dbReference type="Proteomes" id="UP001385951">
    <property type="component" value="Unassembled WGS sequence"/>
</dbReference>
<reference evidence="2 3" key="1">
    <citation type="submission" date="2022-09" db="EMBL/GenBank/DDBJ databases">
        <authorList>
            <person name="Palmer J.M."/>
        </authorList>
    </citation>
    <scope>NUCLEOTIDE SEQUENCE [LARGE SCALE GENOMIC DNA]</scope>
    <source>
        <strain evidence="2 3">DSM 7382</strain>
    </source>
</reference>
<accession>A0AAW0FQ91</accession>
<evidence type="ECO:0000313" key="2">
    <source>
        <dbReference type="EMBL" id="KAK7681437.1"/>
    </source>
</evidence>
<sequence>MDGALLSSSSIDLDCIRSPSPIQDRALILDLDGMQPPSPIQDHPLILDLETAGSSSLLRDNTVLPDMDGMQLLSPIRDYSSILDPDATGMSSQVQDQPVIPDLDGIQQPSPINDHPFIADLDTIRTPSPIQDHSWIPDLDGIRTPSPIFVGPAAITLNDFQTSSPILQPSRILERDGIQMPSPIYTHPVVADLEWERSPSPIRDIFSIPDPSCIQTTSTQNHPDVIDIDDIRSPSPIQDHPMIVDFDTIRSPSPIQDRPTSMIIDIDTIRSPSPIQDHPMVIDFDAVRSPSPIQNHPIFIDFDAVRSPSPIQNHPVFINFDAVRSPSPIQNHPVVIDLTSNDSEEIFSPAKRHASTPPHSPIHPAQSPGPDDDVPYDRMTVMISEVELFFWSVTETGWFGPNKLQHWRAWAKDHKMTIKLVEDILDYPDRYPELFKSNMVPICGLPKDEEGRYILPPIEIDGEEVAPRLRFDKNTAAIPPFVEGSTSDRIQKGHLTGAMYNYLEWSKGGVRQSDIFEGVRSKAFLDEWRHYLRGAAGVPELRMMDSRSRKPGVLTSYFEIPYPELPLDPVLLLFYKDTELDNTNNLIANMRELSSRIRSLRKNTADVFGMTRYANFAKKSK</sequence>